<feature type="region of interest" description="Disordered" evidence="6">
    <location>
        <begin position="79"/>
        <end position="186"/>
    </location>
</feature>
<sequence length="292" mass="31480">MATKPADQEPPQPLKYQTWVLRVSIHCEGCKKKVRKVLKDIEGVYATDIDSQQHKVTVTGNVDSDTLIKRLAKSGKYAELWPEKPAEKKDKKPGKSKNNGNKQKEPTADDQENAADAKNTPTENPEIATDGDKLPEEGDIKGGEIEEATGESGGGGGGKKKKKKKNKGQNGNNSGNDGGENTGDVAAATTGSGVAILDPAPAISMNLSPPPQHDFPYPHLPHMYYAPPNPMYGLSYNTAYPSASASSFYHAPPMQAFSYSQSGRYIPPPPSDPIHNFKDHDHDDDQPGCSIM</sequence>
<evidence type="ECO:0000313" key="9">
    <source>
        <dbReference type="Proteomes" id="UP000323000"/>
    </source>
</evidence>
<dbReference type="OrthoDB" id="689350at2759"/>
<evidence type="ECO:0000259" key="7">
    <source>
        <dbReference type="PROSITE" id="PS50846"/>
    </source>
</evidence>
<evidence type="ECO:0000256" key="2">
    <source>
        <dbReference type="ARBA" id="ARBA00022723"/>
    </source>
</evidence>
<organism evidence="8 9">
    <name type="scientific">Acer yangbiense</name>
    <dbReference type="NCBI Taxonomy" id="1000413"/>
    <lineage>
        <taxon>Eukaryota</taxon>
        <taxon>Viridiplantae</taxon>
        <taxon>Streptophyta</taxon>
        <taxon>Embryophyta</taxon>
        <taxon>Tracheophyta</taxon>
        <taxon>Spermatophyta</taxon>
        <taxon>Magnoliopsida</taxon>
        <taxon>eudicotyledons</taxon>
        <taxon>Gunneridae</taxon>
        <taxon>Pentapetalae</taxon>
        <taxon>rosids</taxon>
        <taxon>malvids</taxon>
        <taxon>Sapindales</taxon>
        <taxon>Sapindaceae</taxon>
        <taxon>Hippocastanoideae</taxon>
        <taxon>Acereae</taxon>
        <taxon>Acer</taxon>
    </lineage>
</organism>
<dbReference type="EMBL" id="VAHF01000004">
    <property type="protein sequence ID" value="TXG63468.1"/>
    <property type="molecule type" value="Genomic_DNA"/>
</dbReference>
<dbReference type="AlphaFoldDB" id="A0A5C7I382"/>
<dbReference type="PROSITE" id="PS50846">
    <property type="entry name" value="HMA_2"/>
    <property type="match status" value="1"/>
</dbReference>
<comment type="similarity">
    <text evidence="5">Belongs to the HIPP family.</text>
</comment>
<evidence type="ECO:0000256" key="6">
    <source>
        <dbReference type="SAM" id="MobiDB-lite"/>
    </source>
</evidence>
<gene>
    <name evidence="8" type="ORF">EZV62_010462</name>
</gene>
<feature type="compositionally biased region" description="Basic and acidic residues" evidence="6">
    <location>
        <begin position="130"/>
        <end position="144"/>
    </location>
</feature>
<name>A0A5C7I382_9ROSI</name>
<feature type="compositionally biased region" description="Basic and acidic residues" evidence="6">
    <location>
        <begin position="275"/>
        <end position="285"/>
    </location>
</feature>
<keyword evidence="2" id="KW-0479">Metal-binding</keyword>
<accession>A0A5C7I382</accession>
<dbReference type="Gene3D" id="3.30.70.100">
    <property type="match status" value="1"/>
</dbReference>
<dbReference type="Pfam" id="PF00403">
    <property type="entry name" value="HMA"/>
    <property type="match status" value="1"/>
</dbReference>
<feature type="compositionally biased region" description="Basic residues" evidence="6">
    <location>
        <begin position="158"/>
        <end position="167"/>
    </location>
</feature>
<dbReference type="Proteomes" id="UP000323000">
    <property type="component" value="Chromosome 4"/>
</dbReference>
<evidence type="ECO:0000256" key="1">
    <source>
        <dbReference type="ARBA" id="ARBA00022481"/>
    </source>
</evidence>
<dbReference type="CDD" id="cd00371">
    <property type="entry name" value="HMA"/>
    <property type="match status" value="1"/>
</dbReference>
<feature type="compositionally biased region" description="Basic and acidic residues" evidence="6">
    <location>
        <begin position="81"/>
        <end position="90"/>
    </location>
</feature>
<dbReference type="PANTHER" id="PTHR45868">
    <property type="entry name" value="HEAVY METAL-ASSOCIATED ISOPRENYLATED PLANT PROTEIN 33-RELATED"/>
    <property type="match status" value="1"/>
</dbReference>
<comment type="caution">
    <text evidence="8">The sequence shown here is derived from an EMBL/GenBank/DDBJ whole genome shotgun (WGS) entry which is preliminary data.</text>
</comment>
<dbReference type="FunFam" id="3.30.70.100:FF:000008">
    <property type="entry name" value="Copper transport protein ATOX1"/>
    <property type="match status" value="1"/>
</dbReference>
<protein>
    <recommendedName>
        <fullName evidence="7">HMA domain-containing protein</fullName>
    </recommendedName>
</protein>
<evidence type="ECO:0000256" key="3">
    <source>
        <dbReference type="ARBA" id="ARBA00023288"/>
    </source>
</evidence>
<keyword evidence="4" id="KW-0636">Prenylation</keyword>
<keyword evidence="3" id="KW-0449">Lipoprotein</keyword>
<dbReference type="SUPFAM" id="SSF55008">
    <property type="entry name" value="HMA, heavy metal-associated domain"/>
    <property type="match status" value="1"/>
</dbReference>
<keyword evidence="1" id="KW-0488">Methylation</keyword>
<dbReference type="PANTHER" id="PTHR45868:SF80">
    <property type="entry name" value="F15K9.8-RELATED"/>
    <property type="match status" value="1"/>
</dbReference>
<feature type="region of interest" description="Disordered" evidence="6">
    <location>
        <begin position="259"/>
        <end position="292"/>
    </location>
</feature>
<keyword evidence="9" id="KW-1185">Reference proteome</keyword>
<evidence type="ECO:0000313" key="8">
    <source>
        <dbReference type="EMBL" id="TXG63468.1"/>
    </source>
</evidence>
<evidence type="ECO:0000256" key="5">
    <source>
        <dbReference type="ARBA" id="ARBA00024045"/>
    </source>
</evidence>
<reference evidence="9" key="1">
    <citation type="journal article" date="2019" name="Gigascience">
        <title>De novo genome assembly of the endangered Acer yangbiense, a plant species with extremely small populations endemic to Yunnan Province, China.</title>
        <authorList>
            <person name="Yang J."/>
            <person name="Wariss H.M."/>
            <person name="Tao L."/>
            <person name="Zhang R."/>
            <person name="Yun Q."/>
            <person name="Hollingsworth P."/>
            <person name="Dao Z."/>
            <person name="Luo G."/>
            <person name="Guo H."/>
            <person name="Ma Y."/>
            <person name="Sun W."/>
        </authorList>
    </citation>
    <scope>NUCLEOTIDE SEQUENCE [LARGE SCALE GENOMIC DNA]</scope>
    <source>
        <strain evidence="9">cv. Malutang</strain>
    </source>
</reference>
<proteinExistence type="inferred from homology"/>
<feature type="domain" description="HMA" evidence="7">
    <location>
        <begin position="16"/>
        <end position="79"/>
    </location>
</feature>
<dbReference type="InterPro" id="IPR006121">
    <property type="entry name" value="HMA_dom"/>
</dbReference>
<dbReference type="GO" id="GO:0046872">
    <property type="term" value="F:metal ion binding"/>
    <property type="evidence" value="ECO:0007669"/>
    <property type="project" value="UniProtKB-KW"/>
</dbReference>
<evidence type="ECO:0000256" key="4">
    <source>
        <dbReference type="ARBA" id="ARBA00023289"/>
    </source>
</evidence>
<dbReference type="InterPro" id="IPR036163">
    <property type="entry name" value="HMA_dom_sf"/>
</dbReference>